<proteinExistence type="inferred from homology"/>
<feature type="repeat" description="PPR" evidence="3">
    <location>
        <begin position="87"/>
        <end position="121"/>
    </location>
</feature>
<accession>A0A2P5AXR8</accession>
<dbReference type="InParanoid" id="A0A2P5AXR8"/>
<evidence type="ECO:0000256" key="2">
    <source>
        <dbReference type="ARBA" id="ARBA00061659"/>
    </source>
</evidence>
<gene>
    <name evidence="4" type="ORF">TorRG33x02_338290</name>
</gene>
<dbReference type="AlphaFoldDB" id="A0A2P5AXR8"/>
<feature type="repeat" description="PPR" evidence="3">
    <location>
        <begin position="391"/>
        <end position="425"/>
    </location>
</feature>
<dbReference type="FunFam" id="1.25.40.10:FF:000196">
    <property type="entry name" value="Pentatricopeptide repeat-containing protein At4g14850"/>
    <property type="match status" value="1"/>
</dbReference>
<dbReference type="PROSITE" id="PS51375">
    <property type="entry name" value="PPR"/>
    <property type="match status" value="5"/>
</dbReference>
<evidence type="ECO:0000256" key="1">
    <source>
        <dbReference type="ARBA" id="ARBA00022737"/>
    </source>
</evidence>
<dbReference type="OrthoDB" id="1859199at2759"/>
<feature type="repeat" description="PPR" evidence="3">
    <location>
        <begin position="360"/>
        <end position="390"/>
    </location>
</feature>
<dbReference type="GO" id="GO:0009451">
    <property type="term" value="P:RNA modification"/>
    <property type="evidence" value="ECO:0007669"/>
    <property type="project" value="InterPro"/>
</dbReference>
<dbReference type="Pfam" id="PF20431">
    <property type="entry name" value="E_motif"/>
    <property type="match status" value="1"/>
</dbReference>
<reference evidence="5" key="1">
    <citation type="submission" date="2016-06" db="EMBL/GenBank/DDBJ databases">
        <title>Parallel loss of symbiosis genes in relatives of nitrogen-fixing non-legume Parasponia.</title>
        <authorList>
            <person name="Van Velzen R."/>
            <person name="Holmer R."/>
            <person name="Bu F."/>
            <person name="Rutten L."/>
            <person name="Van Zeijl A."/>
            <person name="Liu W."/>
            <person name="Santuari L."/>
            <person name="Cao Q."/>
            <person name="Sharma T."/>
            <person name="Shen D."/>
            <person name="Roswanjaya Y."/>
            <person name="Wardhani T."/>
            <person name="Kalhor M.S."/>
            <person name="Jansen J."/>
            <person name="Van den Hoogen J."/>
            <person name="Gungor B."/>
            <person name="Hartog M."/>
            <person name="Hontelez J."/>
            <person name="Verver J."/>
            <person name="Yang W.-C."/>
            <person name="Schijlen E."/>
            <person name="Repin R."/>
            <person name="Schilthuizen M."/>
            <person name="Schranz E."/>
            <person name="Heidstra R."/>
            <person name="Miyata K."/>
            <person name="Fedorova E."/>
            <person name="Kohlen W."/>
            <person name="Bisseling T."/>
            <person name="Smit S."/>
            <person name="Geurts R."/>
        </authorList>
    </citation>
    <scope>NUCLEOTIDE SEQUENCE [LARGE SCALE GENOMIC DNA]</scope>
    <source>
        <strain evidence="5">cv. RG33-2</strain>
    </source>
</reference>
<name>A0A2P5AXR8_TREOI</name>
<sequence>MQVPCRTDRLMVSKLTHSSSYYSLFMNILQLCIDTSTVVPGLLVHNRVLTNGFGSNVHLNTKLVIFYAKFGRVLAAHSVFDRMDEKSVVSWTAMISGYTQNGCFRDALMVFLEMRRAGIKANQFGYGSTLRACTGLRCLETGIQIHGCIQKTRFVDNLFVQSTLIDFHSKCGEMVDARYVFERMSERDLVSWNVIIGGYAVQGYSDDSFRVFCSMIREGKHPDCFTLGSLLRALAGGSCLVKVSQVHRLIIQLGFGLYKTLSGSLINAYAKCGSVEVSHQLYNSMSEKDIVSCTALIIGYAQEGHHGIDALDVFKEMTRMHVVIDNIALCAMLNICANIASLSLGRQIHALTYKHQPCYDVAMGNALIDMYAKTGEIEEANRAFDEMEEKNIISWTSLIAGYGKHGFGHKAIELYKKMECEGLKPNDVTFLSLLFACSHTGLTVEGWKCFNDMVSKHGILPRAEHIACLVDIFARGGWLEEAYQLISKMNIKPNASVWGSILGACSVHGNMSLGEVAAKHLFHEDPDNSVNYLVLASIYSAAGAWDNARKMRNLIEKKRLKKEPGHSLLQSTQNKLVLLQPS</sequence>
<dbReference type="PANTHER" id="PTHR24015">
    <property type="entry name" value="OS07G0578800 PROTEIN-RELATED"/>
    <property type="match status" value="1"/>
</dbReference>
<comment type="caution">
    <text evidence="4">The sequence shown here is derived from an EMBL/GenBank/DDBJ whole genome shotgun (WGS) entry which is preliminary data.</text>
</comment>
<dbReference type="FunFam" id="1.25.40.10:FF:000090">
    <property type="entry name" value="Pentatricopeptide repeat-containing protein, chloroplastic"/>
    <property type="match status" value="1"/>
</dbReference>
<feature type="repeat" description="PPR" evidence="3">
    <location>
        <begin position="188"/>
        <end position="222"/>
    </location>
</feature>
<dbReference type="InterPro" id="IPR046960">
    <property type="entry name" value="PPR_At4g14850-like_plant"/>
</dbReference>
<protein>
    <submittedName>
        <fullName evidence="4">Tetratricopeptide-like helical domain containing protein</fullName>
    </submittedName>
</protein>
<dbReference type="STRING" id="63057.A0A2P5AXR8"/>
<evidence type="ECO:0000313" key="5">
    <source>
        <dbReference type="Proteomes" id="UP000237000"/>
    </source>
</evidence>
<dbReference type="EMBL" id="JXTC01000663">
    <property type="protein sequence ID" value="PON41329.1"/>
    <property type="molecule type" value="Genomic_DNA"/>
</dbReference>
<dbReference type="FunCoup" id="A0A2P5AXR8">
    <property type="interactions" value="14"/>
</dbReference>
<evidence type="ECO:0000256" key="3">
    <source>
        <dbReference type="PROSITE-ProRule" id="PRU00708"/>
    </source>
</evidence>
<dbReference type="NCBIfam" id="TIGR00756">
    <property type="entry name" value="PPR"/>
    <property type="match status" value="7"/>
</dbReference>
<keyword evidence="1" id="KW-0677">Repeat</keyword>
<dbReference type="FunFam" id="1.25.40.10:FF:000381">
    <property type="entry name" value="Pentatricopeptide repeat-containing protein"/>
    <property type="match status" value="1"/>
</dbReference>
<dbReference type="PANTHER" id="PTHR24015:SF1935">
    <property type="entry name" value="TETRATRICOPEPTIDE REPEAT (TPR)-LIKE SUPERFAMILY PROTEIN"/>
    <property type="match status" value="1"/>
</dbReference>
<dbReference type="Pfam" id="PF01535">
    <property type="entry name" value="PPR"/>
    <property type="match status" value="3"/>
</dbReference>
<dbReference type="GO" id="GO:0003723">
    <property type="term" value="F:RNA binding"/>
    <property type="evidence" value="ECO:0007669"/>
    <property type="project" value="InterPro"/>
</dbReference>
<dbReference type="Gene3D" id="1.25.40.10">
    <property type="entry name" value="Tetratricopeptide repeat domain"/>
    <property type="match status" value="4"/>
</dbReference>
<feature type="repeat" description="PPR" evidence="3">
    <location>
        <begin position="289"/>
        <end position="324"/>
    </location>
</feature>
<dbReference type="InterPro" id="IPR046848">
    <property type="entry name" value="E_motif"/>
</dbReference>
<keyword evidence="5" id="KW-1185">Reference proteome</keyword>
<dbReference type="Pfam" id="PF13041">
    <property type="entry name" value="PPR_2"/>
    <property type="match status" value="3"/>
</dbReference>
<dbReference type="Proteomes" id="UP000237000">
    <property type="component" value="Unassembled WGS sequence"/>
</dbReference>
<organism evidence="4 5">
    <name type="scientific">Trema orientale</name>
    <name type="common">Charcoal tree</name>
    <name type="synonym">Celtis orientalis</name>
    <dbReference type="NCBI Taxonomy" id="63057"/>
    <lineage>
        <taxon>Eukaryota</taxon>
        <taxon>Viridiplantae</taxon>
        <taxon>Streptophyta</taxon>
        <taxon>Embryophyta</taxon>
        <taxon>Tracheophyta</taxon>
        <taxon>Spermatophyta</taxon>
        <taxon>Magnoliopsida</taxon>
        <taxon>eudicotyledons</taxon>
        <taxon>Gunneridae</taxon>
        <taxon>Pentapetalae</taxon>
        <taxon>rosids</taxon>
        <taxon>fabids</taxon>
        <taxon>Rosales</taxon>
        <taxon>Cannabaceae</taxon>
        <taxon>Trema</taxon>
    </lineage>
</organism>
<dbReference type="InterPro" id="IPR011990">
    <property type="entry name" value="TPR-like_helical_dom_sf"/>
</dbReference>
<dbReference type="InterPro" id="IPR002885">
    <property type="entry name" value="PPR_rpt"/>
</dbReference>
<comment type="similarity">
    <text evidence="2">Belongs to the PPR family. PCMP-E subfamily.</text>
</comment>
<evidence type="ECO:0000313" key="4">
    <source>
        <dbReference type="EMBL" id="PON41329.1"/>
    </source>
</evidence>